<comment type="caution">
    <text evidence="1">The sequence shown here is derived from an EMBL/GenBank/DDBJ whole genome shotgun (WGS) entry which is preliminary data.</text>
</comment>
<proteinExistence type="predicted"/>
<keyword evidence="2" id="KW-1185">Reference proteome</keyword>
<dbReference type="Proteomes" id="UP001500604">
    <property type="component" value="Unassembled WGS sequence"/>
</dbReference>
<name>A0ABP8V899_9GAMM</name>
<sequence length="98" mass="11440">MGSRKLFNVDELSGRLAEHVMASTESRTWRESLMQEGIFEHTEIGQLSERELALIQRTLLTTRFRTMSEDQLLQAMQQYRLPWRVDLDTEYSAAAVAY</sequence>
<evidence type="ECO:0000313" key="1">
    <source>
        <dbReference type="EMBL" id="GAA4652245.1"/>
    </source>
</evidence>
<accession>A0ABP8V899</accession>
<protein>
    <submittedName>
        <fullName evidence="1">Uncharacterized protein</fullName>
    </submittedName>
</protein>
<reference evidence="2" key="1">
    <citation type="journal article" date="2019" name="Int. J. Syst. Evol. Microbiol.">
        <title>The Global Catalogue of Microorganisms (GCM) 10K type strain sequencing project: providing services to taxonomists for standard genome sequencing and annotation.</title>
        <authorList>
            <consortium name="The Broad Institute Genomics Platform"/>
            <consortium name="The Broad Institute Genome Sequencing Center for Infectious Disease"/>
            <person name="Wu L."/>
            <person name="Ma J."/>
        </authorList>
    </citation>
    <scope>NUCLEOTIDE SEQUENCE [LARGE SCALE GENOMIC DNA]</scope>
    <source>
        <strain evidence="2">JCM 17805</strain>
    </source>
</reference>
<gene>
    <name evidence="1" type="ORF">GCM10023116_45290</name>
</gene>
<evidence type="ECO:0000313" key="2">
    <source>
        <dbReference type="Proteomes" id="UP001500604"/>
    </source>
</evidence>
<dbReference type="EMBL" id="BAABFL010000472">
    <property type="protein sequence ID" value="GAA4652245.1"/>
    <property type="molecule type" value="Genomic_DNA"/>
</dbReference>
<organism evidence="1 2">
    <name type="scientific">Kistimonas scapharcae</name>
    <dbReference type="NCBI Taxonomy" id="1036133"/>
    <lineage>
        <taxon>Bacteria</taxon>
        <taxon>Pseudomonadati</taxon>
        <taxon>Pseudomonadota</taxon>
        <taxon>Gammaproteobacteria</taxon>
        <taxon>Oceanospirillales</taxon>
        <taxon>Endozoicomonadaceae</taxon>
        <taxon>Kistimonas</taxon>
    </lineage>
</organism>
<dbReference type="RefSeq" id="WP_345198766.1">
    <property type="nucleotide sequence ID" value="NZ_BAABFL010000472.1"/>
</dbReference>